<dbReference type="Proteomes" id="UP001519460">
    <property type="component" value="Unassembled WGS sequence"/>
</dbReference>
<dbReference type="AlphaFoldDB" id="A0ABD0LVN3"/>
<protein>
    <submittedName>
        <fullName evidence="2">Uncharacterized protein</fullName>
    </submittedName>
</protein>
<feature type="compositionally biased region" description="Basic residues" evidence="1">
    <location>
        <begin position="36"/>
        <end position="52"/>
    </location>
</feature>
<feature type="compositionally biased region" description="Acidic residues" evidence="1">
    <location>
        <begin position="1"/>
        <end position="21"/>
    </location>
</feature>
<comment type="caution">
    <text evidence="2">The sequence shown here is derived from an EMBL/GenBank/DDBJ whole genome shotgun (WGS) entry which is preliminary data.</text>
</comment>
<gene>
    <name evidence="2" type="ORF">BaRGS_00005506</name>
</gene>
<evidence type="ECO:0000313" key="2">
    <source>
        <dbReference type="EMBL" id="KAK7503241.1"/>
    </source>
</evidence>
<accession>A0ABD0LVN3</accession>
<sequence>MGTDDDSSVSDPEPDQDDDDPSYTPGRGFSGEKGGTKRPRGRPPGKGKKRKTDKGEGAEEGDQEDQQTSLDMDVTAEESERASRMRPVHTPAEVIATPAGKEDGLWVHLLVASGSGLWRLPNVEHLVDHCVEPGDVVKTLNNASVKIIGSKVYYKFDDL</sequence>
<feature type="region of interest" description="Disordered" evidence="1">
    <location>
        <begin position="1"/>
        <end position="91"/>
    </location>
</feature>
<evidence type="ECO:0000256" key="1">
    <source>
        <dbReference type="SAM" id="MobiDB-lite"/>
    </source>
</evidence>
<keyword evidence="3" id="KW-1185">Reference proteome</keyword>
<proteinExistence type="predicted"/>
<organism evidence="2 3">
    <name type="scientific">Batillaria attramentaria</name>
    <dbReference type="NCBI Taxonomy" id="370345"/>
    <lineage>
        <taxon>Eukaryota</taxon>
        <taxon>Metazoa</taxon>
        <taxon>Spiralia</taxon>
        <taxon>Lophotrochozoa</taxon>
        <taxon>Mollusca</taxon>
        <taxon>Gastropoda</taxon>
        <taxon>Caenogastropoda</taxon>
        <taxon>Sorbeoconcha</taxon>
        <taxon>Cerithioidea</taxon>
        <taxon>Batillariidae</taxon>
        <taxon>Batillaria</taxon>
    </lineage>
</organism>
<dbReference type="EMBL" id="JACVVK020000021">
    <property type="protein sequence ID" value="KAK7503241.1"/>
    <property type="molecule type" value="Genomic_DNA"/>
</dbReference>
<evidence type="ECO:0000313" key="3">
    <source>
        <dbReference type="Proteomes" id="UP001519460"/>
    </source>
</evidence>
<reference evidence="2 3" key="1">
    <citation type="journal article" date="2023" name="Sci. Data">
        <title>Genome assembly of the Korean intertidal mud-creeper Batillaria attramentaria.</title>
        <authorList>
            <person name="Patra A.K."/>
            <person name="Ho P.T."/>
            <person name="Jun S."/>
            <person name="Lee S.J."/>
            <person name="Kim Y."/>
            <person name="Won Y.J."/>
        </authorList>
    </citation>
    <scope>NUCLEOTIDE SEQUENCE [LARGE SCALE GENOMIC DNA]</scope>
    <source>
        <strain evidence="2">Wonlab-2016</strain>
    </source>
</reference>
<name>A0ABD0LVN3_9CAEN</name>